<gene>
    <name evidence="2" type="ORF">L6773_14130</name>
</gene>
<name>A0ABS9KFT3_9BACT</name>
<evidence type="ECO:0000256" key="1">
    <source>
        <dbReference type="SAM" id="Phobius"/>
    </source>
</evidence>
<evidence type="ECO:0000313" key="2">
    <source>
        <dbReference type="EMBL" id="MCG2589714.1"/>
    </source>
</evidence>
<dbReference type="Proteomes" id="UP001165366">
    <property type="component" value="Unassembled WGS sequence"/>
</dbReference>
<sequence>MWYKNVRAQNILILALSFIGLMGSVYVFNLNWELSTKERNQIEVEVFSSLVDYLTYHPKVEIDYLFIGTTGKDPSPEILNKFEDHISNVGPISSSRKSFGFSAPVVHKEDVNKRGIQINLESLERESNGDVNVRTVIYQDRAASATYVFTLSKYDGVYRVNHVSFPDRGIF</sequence>
<keyword evidence="1" id="KW-1133">Transmembrane helix</keyword>
<dbReference type="RefSeq" id="WP_237855074.1">
    <property type="nucleotide sequence ID" value="NZ_JAKLWS010000020.1"/>
</dbReference>
<reference evidence="2" key="1">
    <citation type="submission" date="2022-01" db="EMBL/GenBank/DDBJ databases">
        <authorList>
            <person name="Wang Y."/>
        </authorList>
    </citation>
    <scope>NUCLEOTIDE SEQUENCE</scope>
    <source>
        <strain evidence="2">WB101</strain>
    </source>
</reference>
<evidence type="ECO:0000313" key="3">
    <source>
        <dbReference type="Proteomes" id="UP001165366"/>
    </source>
</evidence>
<reference evidence="2" key="2">
    <citation type="submission" date="2024-05" db="EMBL/GenBank/DDBJ databases">
        <title>Rhodohalobacter halophilus gen. nov., sp. nov., a moderately halophilic member of the family Balneolaceae.</title>
        <authorList>
            <person name="Xia J."/>
        </authorList>
    </citation>
    <scope>NUCLEOTIDE SEQUENCE</scope>
    <source>
        <strain evidence="2">WB101</strain>
    </source>
</reference>
<protein>
    <submittedName>
        <fullName evidence="2">Uncharacterized protein</fullName>
    </submittedName>
</protein>
<accession>A0ABS9KFT3</accession>
<comment type="caution">
    <text evidence="2">The sequence shown here is derived from an EMBL/GenBank/DDBJ whole genome shotgun (WGS) entry which is preliminary data.</text>
</comment>
<keyword evidence="3" id="KW-1185">Reference proteome</keyword>
<organism evidence="2 3">
    <name type="scientific">Rhodohalobacter sulfatireducens</name>
    <dbReference type="NCBI Taxonomy" id="2911366"/>
    <lineage>
        <taxon>Bacteria</taxon>
        <taxon>Pseudomonadati</taxon>
        <taxon>Balneolota</taxon>
        <taxon>Balneolia</taxon>
        <taxon>Balneolales</taxon>
        <taxon>Balneolaceae</taxon>
        <taxon>Rhodohalobacter</taxon>
    </lineage>
</organism>
<feature type="transmembrane region" description="Helical" evidence="1">
    <location>
        <begin position="12"/>
        <end position="32"/>
    </location>
</feature>
<keyword evidence="1" id="KW-0472">Membrane</keyword>
<keyword evidence="1" id="KW-0812">Transmembrane</keyword>
<dbReference type="EMBL" id="JAKLWS010000020">
    <property type="protein sequence ID" value="MCG2589714.1"/>
    <property type="molecule type" value="Genomic_DNA"/>
</dbReference>
<proteinExistence type="predicted"/>